<name>A0A6S6XU95_9PROT</name>
<sequence>MARINSTGFWLLLPVTLLFLMQGATAAEDLRKLTDDARTAAKRLIEQTRTELTRELERSGPARAVTVCKFSVPELASSISRQTGMRVTRVSLRPRNRALGEADPWEQRILLDFEKRLAKGENPETLEISEIMDEPVGKTFRYMKALIIGKPCMGCHGSTSDLSEGVKIQLANEYPFDRGTDYQLGQIRGAISVKRSLQGP</sequence>
<dbReference type="AlphaFoldDB" id="A0A6S6XU95"/>
<protein>
    <recommendedName>
        <fullName evidence="2">Tll0287-like domain-containing protein</fullName>
    </recommendedName>
</protein>
<gene>
    <name evidence="3" type="ORF">DENOEST_0518</name>
</gene>
<feature type="domain" description="Tll0287-like" evidence="2">
    <location>
        <begin position="35"/>
        <end position="194"/>
    </location>
</feature>
<keyword evidence="4" id="KW-1185">Reference proteome</keyword>
<dbReference type="InterPro" id="IPR021796">
    <property type="entry name" value="Tll0287-like_dom"/>
</dbReference>
<dbReference type="EMBL" id="LR778301">
    <property type="protein sequence ID" value="CAB1367683.1"/>
    <property type="molecule type" value="Genomic_DNA"/>
</dbReference>
<dbReference type="KEGG" id="doe:DENOEST_0518"/>
<evidence type="ECO:0000259" key="2">
    <source>
        <dbReference type="Pfam" id="PF11845"/>
    </source>
</evidence>
<keyword evidence="1" id="KW-0732">Signal</keyword>
<evidence type="ECO:0000313" key="4">
    <source>
        <dbReference type="Proteomes" id="UP000515733"/>
    </source>
</evidence>
<evidence type="ECO:0000313" key="3">
    <source>
        <dbReference type="EMBL" id="CAB1367683.1"/>
    </source>
</evidence>
<proteinExistence type="predicted"/>
<feature type="chain" id="PRO_5028006824" description="Tll0287-like domain-containing protein" evidence="1">
    <location>
        <begin position="27"/>
        <end position="200"/>
    </location>
</feature>
<organism evidence="3 4">
    <name type="scientific">Denitratisoma oestradiolicum</name>
    <dbReference type="NCBI Taxonomy" id="311182"/>
    <lineage>
        <taxon>Bacteria</taxon>
        <taxon>Pseudomonadati</taxon>
        <taxon>Pseudomonadota</taxon>
        <taxon>Betaproteobacteria</taxon>
        <taxon>Nitrosomonadales</taxon>
        <taxon>Sterolibacteriaceae</taxon>
        <taxon>Denitratisoma</taxon>
    </lineage>
</organism>
<accession>A0A6S6XU95</accession>
<feature type="signal peptide" evidence="1">
    <location>
        <begin position="1"/>
        <end position="26"/>
    </location>
</feature>
<dbReference type="Proteomes" id="UP000515733">
    <property type="component" value="Chromosome"/>
</dbReference>
<evidence type="ECO:0000256" key="1">
    <source>
        <dbReference type="SAM" id="SignalP"/>
    </source>
</evidence>
<reference evidence="3 4" key="1">
    <citation type="submission" date="2020-03" db="EMBL/GenBank/DDBJ databases">
        <authorList>
            <consortium name="Genoscope - CEA"/>
            <person name="William W."/>
        </authorList>
    </citation>
    <scope>NUCLEOTIDE SEQUENCE [LARGE SCALE GENOMIC DNA]</scope>
    <source>
        <strain evidence="4">DSM 16959</strain>
    </source>
</reference>
<dbReference type="Pfam" id="PF11845">
    <property type="entry name" value="Tll0287-like"/>
    <property type="match status" value="1"/>
</dbReference>